<name>M1DRA4_SOLTU</name>
<dbReference type="AlphaFoldDB" id="M1DRA4"/>
<dbReference type="EnsemblPlants" id="PGSC0003DMT400093116">
    <property type="protein sequence ID" value="PGSC0003DMT400093116"/>
    <property type="gene ID" value="PGSC0003DMG400042687"/>
</dbReference>
<proteinExistence type="predicted"/>
<evidence type="ECO:0000313" key="1">
    <source>
        <dbReference type="EnsemblPlants" id="PGSC0003DMT400093116"/>
    </source>
</evidence>
<dbReference type="HOGENOM" id="CLU_2053863_0_0_1"/>
<dbReference type="Proteomes" id="UP000011115">
    <property type="component" value="Unassembled WGS sequence"/>
</dbReference>
<dbReference type="Gramene" id="PGSC0003DMT400093116">
    <property type="protein sequence ID" value="PGSC0003DMT400093116"/>
    <property type="gene ID" value="PGSC0003DMG400042687"/>
</dbReference>
<accession>M1DRA4</accession>
<evidence type="ECO:0000313" key="2">
    <source>
        <dbReference type="Proteomes" id="UP000011115"/>
    </source>
</evidence>
<reference evidence="2" key="1">
    <citation type="journal article" date="2011" name="Nature">
        <title>Genome sequence and analysis of the tuber crop potato.</title>
        <authorList>
            <consortium name="The Potato Genome Sequencing Consortium"/>
        </authorList>
    </citation>
    <scope>NUCLEOTIDE SEQUENCE [LARGE SCALE GENOMIC DNA]</scope>
    <source>
        <strain evidence="2">cv. DM1-3 516 R44</strain>
    </source>
</reference>
<reference evidence="1" key="2">
    <citation type="submission" date="2015-06" db="UniProtKB">
        <authorList>
            <consortium name="EnsemblPlants"/>
        </authorList>
    </citation>
    <scope>IDENTIFICATION</scope>
    <source>
        <strain evidence="1">DM1-3 516 R44</strain>
    </source>
</reference>
<sequence length="120" mass="13419">MTIRRGRSSVADQVGDAPITPSHRWSSLAFNPKGSVTLGDPDCVTGPVGGPPNVQIHRQVDFSPSLAVWNFRRAVVPVAEWLWRFSAFFYLQPSFIFLSPFRPVVSLPFSFCLPCYKSTF</sequence>
<keyword evidence="2" id="KW-1185">Reference proteome</keyword>
<organism evidence="1 2">
    <name type="scientific">Solanum tuberosum</name>
    <name type="common">Potato</name>
    <dbReference type="NCBI Taxonomy" id="4113"/>
    <lineage>
        <taxon>Eukaryota</taxon>
        <taxon>Viridiplantae</taxon>
        <taxon>Streptophyta</taxon>
        <taxon>Embryophyta</taxon>
        <taxon>Tracheophyta</taxon>
        <taxon>Spermatophyta</taxon>
        <taxon>Magnoliopsida</taxon>
        <taxon>eudicotyledons</taxon>
        <taxon>Gunneridae</taxon>
        <taxon>Pentapetalae</taxon>
        <taxon>asterids</taxon>
        <taxon>lamiids</taxon>
        <taxon>Solanales</taxon>
        <taxon>Solanaceae</taxon>
        <taxon>Solanoideae</taxon>
        <taxon>Solaneae</taxon>
        <taxon>Solanum</taxon>
    </lineage>
</organism>
<dbReference type="InParanoid" id="M1DRA4"/>
<dbReference type="PaxDb" id="4113-PGSC0003DMT400093116"/>
<protein>
    <submittedName>
        <fullName evidence="1">Uncharacterized protein</fullName>
    </submittedName>
</protein>